<dbReference type="AlphaFoldDB" id="A0A0G1MLZ2"/>
<comment type="caution">
    <text evidence="8">The sequence shown here is derived from an EMBL/GenBank/DDBJ whole genome shotgun (WGS) entry which is preliminary data.</text>
</comment>
<evidence type="ECO:0000313" key="9">
    <source>
        <dbReference type="Proteomes" id="UP000034329"/>
    </source>
</evidence>
<comment type="catalytic activity">
    <reaction evidence="1 7">
        <text>(2R)-3-phosphoglycerate + ATP = (2R)-3-phospho-glyceroyl phosphate + ADP</text>
        <dbReference type="Rhea" id="RHEA:14801"/>
        <dbReference type="ChEBI" id="CHEBI:30616"/>
        <dbReference type="ChEBI" id="CHEBI:57604"/>
        <dbReference type="ChEBI" id="CHEBI:58272"/>
        <dbReference type="ChEBI" id="CHEBI:456216"/>
        <dbReference type="EC" id="2.7.2.3"/>
    </reaction>
</comment>
<dbReference type="InterPro" id="IPR015824">
    <property type="entry name" value="Phosphoglycerate_kinase_N"/>
</dbReference>
<dbReference type="PANTHER" id="PTHR11406">
    <property type="entry name" value="PHOSPHOGLYCERATE KINASE"/>
    <property type="match status" value="1"/>
</dbReference>
<dbReference type="Pfam" id="PF00162">
    <property type="entry name" value="PGK"/>
    <property type="match status" value="1"/>
</dbReference>
<dbReference type="GO" id="GO:0006094">
    <property type="term" value="P:gluconeogenesis"/>
    <property type="evidence" value="ECO:0007669"/>
    <property type="project" value="TreeGrafter"/>
</dbReference>
<dbReference type="EMBL" id="LCLA01000047">
    <property type="protein sequence ID" value="KKU09189.1"/>
    <property type="molecule type" value="Genomic_DNA"/>
</dbReference>
<keyword evidence="5 7" id="KW-0418">Kinase</keyword>
<evidence type="ECO:0000256" key="1">
    <source>
        <dbReference type="ARBA" id="ARBA00000642"/>
    </source>
</evidence>
<keyword evidence="3 7" id="KW-0808">Transferase</keyword>
<dbReference type="EC" id="2.7.2.3" evidence="2 7"/>
<dbReference type="GO" id="GO:0006096">
    <property type="term" value="P:glycolytic process"/>
    <property type="evidence" value="ECO:0007669"/>
    <property type="project" value="InterPro"/>
</dbReference>
<evidence type="ECO:0000256" key="5">
    <source>
        <dbReference type="ARBA" id="ARBA00022777"/>
    </source>
</evidence>
<dbReference type="SUPFAM" id="SSF53748">
    <property type="entry name" value="Phosphoglycerate kinase"/>
    <property type="match status" value="1"/>
</dbReference>
<keyword evidence="4" id="KW-0547">Nucleotide-binding</keyword>
<evidence type="ECO:0000256" key="2">
    <source>
        <dbReference type="ARBA" id="ARBA00013061"/>
    </source>
</evidence>
<accession>A0A0G1MLZ2</accession>
<evidence type="ECO:0000256" key="3">
    <source>
        <dbReference type="ARBA" id="ARBA00022679"/>
    </source>
</evidence>
<reference evidence="8 9" key="1">
    <citation type="journal article" date="2015" name="Nature">
        <title>rRNA introns, odd ribosomes, and small enigmatic genomes across a large radiation of phyla.</title>
        <authorList>
            <person name="Brown C.T."/>
            <person name="Hug L.A."/>
            <person name="Thomas B.C."/>
            <person name="Sharon I."/>
            <person name="Castelle C.J."/>
            <person name="Singh A."/>
            <person name="Wilkins M.J."/>
            <person name="Williams K.H."/>
            <person name="Banfield J.F."/>
        </authorList>
    </citation>
    <scope>NUCLEOTIDE SEQUENCE [LARGE SCALE GENOMIC DNA]</scope>
</reference>
<proteinExistence type="inferred from homology"/>
<evidence type="ECO:0000256" key="7">
    <source>
        <dbReference type="RuleBase" id="RU000532"/>
    </source>
</evidence>
<protein>
    <recommendedName>
        <fullName evidence="2 7">Phosphoglycerate kinase</fullName>
        <ecNumber evidence="2 7">2.7.2.3</ecNumber>
    </recommendedName>
</protein>
<keyword evidence="6" id="KW-0067">ATP-binding</keyword>
<evidence type="ECO:0000313" key="8">
    <source>
        <dbReference type="EMBL" id="KKU09189.1"/>
    </source>
</evidence>
<dbReference type="PRINTS" id="PR00477">
    <property type="entry name" value="PHGLYCKINASE"/>
</dbReference>
<dbReference type="Gene3D" id="3.40.50.1260">
    <property type="entry name" value="Phosphoglycerate kinase, N-terminal domain"/>
    <property type="match status" value="1"/>
</dbReference>
<dbReference type="GO" id="GO:0005829">
    <property type="term" value="C:cytosol"/>
    <property type="evidence" value="ECO:0007669"/>
    <property type="project" value="TreeGrafter"/>
</dbReference>
<dbReference type="PANTHER" id="PTHR11406:SF23">
    <property type="entry name" value="PHOSPHOGLYCERATE KINASE 1, CHLOROPLASTIC-RELATED"/>
    <property type="match status" value="1"/>
</dbReference>
<comment type="similarity">
    <text evidence="7">Belongs to the phosphoglycerate kinase family.</text>
</comment>
<dbReference type="InterPro" id="IPR001576">
    <property type="entry name" value="Phosphoglycerate_kinase"/>
</dbReference>
<evidence type="ECO:0000256" key="4">
    <source>
        <dbReference type="ARBA" id="ARBA00022741"/>
    </source>
</evidence>
<dbReference type="PATRIC" id="fig|1618581.3.peg.706"/>
<evidence type="ECO:0000256" key="6">
    <source>
        <dbReference type="ARBA" id="ARBA00022840"/>
    </source>
</evidence>
<name>A0A0G1MLZ2_9BACT</name>
<gene>
    <name evidence="8" type="ORF">UX13_C0047G0008</name>
</gene>
<dbReference type="GO" id="GO:0004618">
    <property type="term" value="F:phosphoglycerate kinase activity"/>
    <property type="evidence" value="ECO:0007669"/>
    <property type="project" value="UniProtKB-EC"/>
</dbReference>
<organism evidence="8 9">
    <name type="scientific">Candidatus Woesebacteria bacterium GW2011_GWB1_45_5</name>
    <dbReference type="NCBI Taxonomy" id="1618581"/>
    <lineage>
        <taxon>Bacteria</taxon>
        <taxon>Candidatus Woeseibacteriota</taxon>
    </lineage>
</organism>
<dbReference type="GO" id="GO:0043531">
    <property type="term" value="F:ADP binding"/>
    <property type="evidence" value="ECO:0007669"/>
    <property type="project" value="TreeGrafter"/>
</dbReference>
<sequence>MRVDFNVPLKKGKVVSDKRIREALPTITYLLKKKAKVILISHLANTRYSSTSFEKRDREVFLKMLNEIEKNPFMYGLMMRHIVDPDVAKQYDREEILDGVIDDLSKVAEQGKLLGFMMSGSLLDERWKKDVLADWYESEEYLDKRGREKTRWFKPRRDVLYPGDYIYSGLNRKVPLYLNQSLMCLDFGKDSSGRDIGYEFMLMDHLSHSGSEFDMFRGLVQARRKNLASSDVVAGGHMPGAGFMTTPDASYIATGWFSEYDSRGKANAKRAPLGGQGAILFPDRKMVIPASTFLESVDIHTALMLLRGLKTEEKEKLLHKNGK</sequence>
<dbReference type="GO" id="GO:0005524">
    <property type="term" value="F:ATP binding"/>
    <property type="evidence" value="ECO:0007669"/>
    <property type="project" value="UniProtKB-KW"/>
</dbReference>
<dbReference type="Proteomes" id="UP000034329">
    <property type="component" value="Unassembled WGS sequence"/>
</dbReference>
<dbReference type="InterPro" id="IPR036043">
    <property type="entry name" value="Phosphoglycerate_kinase_sf"/>
</dbReference>